<dbReference type="PRINTS" id="PR00040">
    <property type="entry name" value="HTHMERR"/>
</dbReference>
<evidence type="ECO:0000259" key="2">
    <source>
        <dbReference type="PROSITE" id="PS50937"/>
    </source>
</evidence>
<accession>A0A1Z4JB77</accession>
<dbReference type="InterPro" id="IPR012925">
    <property type="entry name" value="TipAS_dom"/>
</dbReference>
<dbReference type="CDD" id="cd01106">
    <property type="entry name" value="HTH_TipAL-Mta"/>
    <property type="match status" value="1"/>
</dbReference>
<dbReference type="AlphaFoldDB" id="A0A1Z4JB77"/>
<dbReference type="InterPro" id="IPR009061">
    <property type="entry name" value="DNA-bd_dom_put_sf"/>
</dbReference>
<dbReference type="InterPro" id="IPR047057">
    <property type="entry name" value="MerR_fam"/>
</dbReference>
<dbReference type="SMART" id="SM00422">
    <property type="entry name" value="HTH_MERR"/>
    <property type="match status" value="1"/>
</dbReference>
<feature type="domain" description="HTH merR-type" evidence="2">
    <location>
        <begin position="5"/>
        <end position="74"/>
    </location>
</feature>
<evidence type="ECO:0000313" key="4">
    <source>
        <dbReference type="Proteomes" id="UP000217895"/>
    </source>
</evidence>
<proteinExistence type="predicted"/>
<dbReference type="GO" id="GO:0003677">
    <property type="term" value="F:DNA binding"/>
    <property type="evidence" value="ECO:0007669"/>
    <property type="project" value="UniProtKB-KW"/>
</dbReference>
<organism evidence="3 4">
    <name type="scientific">Leptolyngbya boryana NIES-2135</name>
    <dbReference type="NCBI Taxonomy" id="1973484"/>
    <lineage>
        <taxon>Bacteria</taxon>
        <taxon>Bacillati</taxon>
        <taxon>Cyanobacteriota</taxon>
        <taxon>Cyanophyceae</taxon>
        <taxon>Leptolyngbyales</taxon>
        <taxon>Leptolyngbyaceae</taxon>
        <taxon>Leptolyngbya group</taxon>
        <taxon>Leptolyngbya</taxon>
    </lineage>
</organism>
<sequence length="246" mass="28076">MQSVALKVGDLAKQTGVSVRTLHYYDEIGLLSPSHRTEAGYRLYDREDIIRLQQIVSLRQIGFSLEEIRECLEQHSFSFDHIIQLHTARLREQIELSQKLLNRLDAIAQAVGSMQTVSVEAVIQTIEAMNMLERYYTPEQLKSLRQRQESLGEERIQQVQADWQDLFDQVQVEMAKGTDLTAAPVKALARRSIELIQAFTGGDPGVEQALNRMWQQEQPEVVSRGMVDAAMMEYLARARSALEQSE</sequence>
<evidence type="ECO:0000313" key="3">
    <source>
        <dbReference type="EMBL" id="BAY53963.1"/>
    </source>
</evidence>
<dbReference type="Proteomes" id="UP000217895">
    <property type="component" value="Chromosome"/>
</dbReference>
<dbReference type="InterPro" id="IPR000551">
    <property type="entry name" value="MerR-type_HTH_dom"/>
</dbReference>
<dbReference type="PROSITE" id="PS00552">
    <property type="entry name" value="HTH_MERR_1"/>
    <property type="match status" value="1"/>
</dbReference>
<gene>
    <name evidence="3" type="ORF">NIES2135_07760</name>
</gene>
<keyword evidence="4" id="KW-1185">Reference proteome</keyword>
<dbReference type="PROSITE" id="PS50937">
    <property type="entry name" value="HTH_MERR_2"/>
    <property type="match status" value="1"/>
</dbReference>
<dbReference type="Pfam" id="PF07739">
    <property type="entry name" value="TipAS"/>
    <property type="match status" value="1"/>
</dbReference>
<dbReference type="Pfam" id="PF13411">
    <property type="entry name" value="MerR_1"/>
    <property type="match status" value="1"/>
</dbReference>
<dbReference type="Gene3D" id="1.10.1660.10">
    <property type="match status" value="1"/>
</dbReference>
<evidence type="ECO:0000256" key="1">
    <source>
        <dbReference type="ARBA" id="ARBA00023125"/>
    </source>
</evidence>
<dbReference type="SUPFAM" id="SSF46955">
    <property type="entry name" value="Putative DNA-binding domain"/>
    <property type="match status" value="1"/>
</dbReference>
<protein>
    <submittedName>
        <fullName evidence="3">MerR family transcriptional regulator</fullName>
    </submittedName>
</protein>
<name>A0A1Z4JB77_LEPBY</name>
<dbReference type="GO" id="GO:0003700">
    <property type="term" value="F:DNA-binding transcription factor activity"/>
    <property type="evidence" value="ECO:0007669"/>
    <property type="project" value="InterPro"/>
</dbReference>
<reference evidence="3 4" key="1">
    <citation type="submission" date="2017-06" db="EMBL/GenBank/DDBJ databases">
        <title>Genome sequencing of cyanobaciteial culture collection at National Institute for Environmental Studies (NIES).</title>
        <authorList>
            <person name="Hirose Y."/>
            <person name="Shimura Y."/>
            <person name="Fujisawa T."/>
            <person name="Nakamura Y."/>
            <person name="Kawachi M."/>
        </authorList>
    </citation>
    <scope>NUCLEOTIDE SEQUENCE [LARGE SCALE GENOMIC DNA]</scope>
    <source>
        <strain evidence="3 4">NIES-2135</strain>
    </source>
</reference>
<dbReference type="PANTHER" id="PTHR30204">
    <property type="entry name" value="REDOX-CYCLING DRUG-SENSING TRANSCRIPTIONAL ACTIVATOR SOXR"/>
    <property type="match status" value="1"/>
</dbReference>
<dbReference type="PANTHER" id="PTHR30204:SF90">
    <property type="entry name" value="HTH-TYPE TRANSCRIPTIONAL ACTIVATOR MTA"/>
    <property type="match status" value="1"/>
</dbReference>
<dbReference type="EMBL" id="AP018203">
    <property type="protein sequence ID" value="BAY53963.1"/>
    <property type="molecule type" value="Genomic_DNA"/>
</dbReference>
<keyword evidence="1" id="KW-0238">DNA-binding</keyword>